<dbReference type="InterPro" id="IPR036879">
    <property type="entry name" value="TF_MADSbox_sf"/>
</dbReference>
<dbReference type="FunFam" id="3.40.1810.10:FF:000011">
    <property type="entry name" value="MADS-box transcription factor 7"/>
    <property type="match status" value="1"/>
</dbReference>
<keyword evidence="3" id="KW-0238">DNA-binding</keyword>
<evidence type="ECO:0000256" key="1">
    <source>
        <dbReference type="ARBA" id="ARBA00004123"/>
    </source>
</evidence>
<dbReference type="Pfam" id="PF01486">
    <property type="entry name" value="K-box"/>
    <property type="match status" value="1"/>
</dbReference>
<dbReference type="PROSITE" id="PS51297">
    <property type="entry name" value="K_BOX"/>
    <property type="match status" value="1"/>
</dbReference>
<feature type="domain" description="MADS-box" evidence="7">
    <location>
        <begin position="1"/>
        <end position="61"/>
    </location>
</feature>
<dbReference type="InterPro" id="IPR002100">
    <property type="entry name" value="TF_MADSbox"/>
</dbReference>
<keyword evidence="10" id="KW-1185">Reference proteome</keyword>
<dbReference type="SUPFAM" id="SSF55455">
    <property type="entry name" value="SRF-like"/>
    <property type="match status" value="1"/>
</dbReference>
<dbReference type="GO" id="GO:0045944">
    <property type="term" value="P:positive regulation of transcription by RNA polymerase II"/>
    <property type="evidence" value="ECO:0007669"/>
    <property type="project" value="InterPro"/>
</dbReference>
<evidence type="ECO:0000313" key="10">
    <source>
        <dbReference type="Proteomes" id="UP001327560"/>
    </source>
</evidence>
<protein>
    <submittedName>
        <fullName evidence="9">MADS-box transcription factor 8</fullName>
    </submittedName>
</protein>
<comment type="subcellular location">
    <subcellularLocation>
        <location evidence="1">Nucleus</location>
    </subcellularLocation>
</comment>
<accession>A0AAQ3QNN1</accession>
<dbReference type="AlphaFoldDB" id="A0AAQ3QNN1"/>
<evidence type="ECO:0000256" key="6">
    <source>
        <dbReference type="SAM" id="Coils"/>
    </source>
</evidence>
<dbReference type="InterPro" id="IPR033896">
    <property type="entry name" value="MEF2-like_N"/>
</dbReference>
<dbReference type="GO" id="GO:0000977">
    <property type="term" value="F:RNA polymerase II transcription regulatory region sequence-specific DNA binding"/>
    <property type="evidence" value="ECO:0007669"/>
    <property type="project" value="InterPro"/>
</dbReference>
<evidence type="ECO:0000313" key="9">
    <source>
        <dbReference type="EMBL" id="WOL17954.1"/>
    </source>
</evidence>
<dbReference type="PRINTS" id="PR00404">
    <property type="entry name" value="MADSDOMAIN"/>
</dbReference>
<proteinExistence type="predicted"/>
<dbReference type="CDD" id="cd00265">
    <property type="entry name" value="MADS_MEF2_like"/>
    <property type="match status" value="1"/>
</dbReference>
<sequence>MGRGRVELRRIENKINRQVTFAKRRNGLLKKAYELSVLCDAEVAVIVFSSRGKLYEFCSGSSMMKTLERYQKCSYGGSESSMQAKENQLVQSSRQEYLKLKARLEALQRSQRNLLGEDLGSLSVKELDYLEKQLDMSLKEIRSTRTQQMLDQLTDLQRREQLLCEANKGLRRRLEDSNGGQVWENGVHPQAQQPHGDGLFYPLECHPTPHIGYQPAAADNQMPGTSNYMPAWLA</sequence>
<dbReference type="PANTHER" id="PTHR48019">
    <property type="entry name" value="SERUM RESPONSE FACTOR HOMOLOG"/>
    <property type="match status" value="1"/>
</dbReference>
<keyword evidence="4" id="KW-0804">Transcription</keyword>
<dbReference type="Proteomes" id="UP001327560">
    <property type="component" value="Chromosome 8"/>
</dbReference>
<dbReference type="GO" id="GO:0003700">
    <property type="term" value="F:DNA-binding transcription factor activity"/>
    <property type="evidence" value="ECO:0007669"/>
    <property type="project" value="InterPro"/>
</dbReference>
<evidence type="ECO:0000256" key="5">
    <source>
        <dbReference type="ARBA" id="ARBA00023242"/>
    </source>
</evidence>
<feature type="domain" description="K-box" evidence="8">
    <location>
        <begin position="90"/>
        <end position="180"/>
    </location>
</feature>
<keyword evidence="5" id="KW-0539">Nucleus</keyword>
<dbReference type="PROSITE" id="PS00350">
    <property type="entry name" value="MADS_BOX_1"/>
    <property type="match status" value="1"/>
</dbReference>
<dbReference type="Gene3D" id="3.40.1810.10">
    <property type="entry name" value="Transcription factor, MADS-box"/>
    <property type="match status" value="1"/>
</dbReference>
<dbReference type="Pfam" id="PF00319">
    <property type="entry name" value="SRF-TF"/>
    <property type="match status" value="1"/>
</dbReference>
<dbReference type="SMART" id="SM00432">
    <property type="entry name" value="MADS"/>
    <property type="match status" value="1"/>
</dbReference>
<organism evidence="9 10">
    <name type="scientific">Canna indica</name>
    <name type="common">Indian-shot</name>
    <dbReference type="NCBI Taxonomy" id="4628"/>
    <lineage>
        <taxon>Eukaryota</taxon>
        <taxon>Viridiplantae</taxon>
        <taxon>Streptophyta</taxon>
        <taxon>Embryophyta</taxon>
        <taxon>Tracheophyta</taxon>
        <taxon>Spermatophyta</taxon>
        <taxon>Magnoliopsida</taxon>
        <taxon>Liliopsida</taxon>
        <taxon>Zingiberales</taxon>
        <taxon>Cannaceae</taxon>
        <taxon>Canna</taxon>
    </lineage>
</organism>
<dbReference type="PROSITE" id="PS50066">
    <property type="entry name" value="MADS_BOX_2"/>
    <property type="match status" value="1"/>
</dbReference>
<keyword evidence="2" id="KW-0805">Transcription regulation</keyword>
<dbReference type="GO" id="GO:0046983">
    <property type="term" value="F:protein dimerization activity"/>
    <property type="evidence" value="ECO:0007669"/>
    <property type="project" value="InterPro"/>
</dbReference>
<name>A0AAQ3QNN1_9LILI</name>
<evidence type="ECO:0000259" key="7">
    <source>
        <dbReference type="PROSITE" id="PS50066"/>
    </source>
</evidence>
<dbReference type="EMBL" id="CP136897">
    <property type="protein sequence ID" value="WOL17954.1"/>
    <property type="molecule type" value="Genomic_DNA"/>
</dbReference>
<feature type="coiled-coil region" evidence="6">
    <location>
        <begin position="90"/>
        <end position="117"/>
    </location>
</feature>
<evidence type="ECO:0000259" key="8">
    <source>
        <dbReference type="PROSITE" id="PS51297"/>
    </source>
</evidence>
<evidence type="ECO:0000256" key="3">
    <source>
        <dbReference type="ARBA" id="ARBA00023125"/>
    </source>
</evidence>
<dbReference type="InterPro" id="IPR002487">
    <property type="entry name" value="TF_Kbox"/>
</dbReference>
<reference evidence="9 10" key="1">
    <citation type="submission" date="2023-10" db="EMBL/GenBank/DDBJ databases">
        <title>Chromosome-scale genome assembly provides insights into flower coloration mechanisms of Canna indica.</title>
        <authorList>
            <person name="Li C."/>
        </authorList>
    </citation>
    <scope>NUCLEOTIDE SEQUENCE [LARGE SCALE GENOMIC DNA]</scope>
    <source>
        <tissue evidence="9">Flower</tissue>
    </source>
</reference>
<dbReference type="GO" id="GO:0005634">
    <property type="term" value="C:nucleus"/>
    <property type="evidence" value="ECO:0007669"/>
    <property type="project" value="UniProtKB-SubCell"/>
</dbReference>
<dbReference type="InterPro" id="IPR050142">
    <property type="entry name" value="MADS-box/MEF2_TF"/>
</dbReference>
<evidence type="ECO:0000256" key="2">
    <source>
        <dbReference type="ARBA" id="ARBA00023015"/>
    </source>
</evidence>
<keyword evidence="6" id="KW-0175">Coiled coil</keyword>
<evidence type="ECO:0000256" key="4">
    <source>
        <dbReference type="ARBA" id="ARBA00023163"/>
    </source>
</evidence>
<gene>
    <name evidence="9" type="ORF">Cni_G26747</name>
</gene>